<keyword evidence="3" id="KW-0472">Membrane</keyword>
<accession>A0A1R2D3P1</accession>
<keyword evidence="2" id="KW-0677">Repeat</keyword>
<evidence type="ECO:0000313" key="4">
    <source>
        <dbReference type="EMBL" id="OMJ95863.1"/>
    </source>
</evidence>
<dbReference type="SUPFAM" id="SSF117281">
    <property type="entry name" value="Kelch motif"/>
    <property type="match status" value="2"/>
</dbReference>
<keyword evidence="3" id="KW-1133">Transmembrane helix</keyword>
<dbReference type="Proteomes" id="UP000187209">
    <property type="component" value="Unassembled WGS sequence"/>
</dbReference>
<reference evidence="4 5" key="1">
    <citation type="submission" date="2016-11" db="EMBL/GenBank/DDBJ databases">
        <title>The macronuclear genome of Stentor coeruleus: a giant cell with tiny introns.</title>
        <authorList>
            <person name="Slabodnick M."/>
            <person name="Ruby J.G."/>
            <person name="Reiff S.B."/>
            <person name="Swart E.C."/>
            <person name="Gosai S."/>
            <person name="Prabakaran S."/>
            <person name="Witkowska E."/>
            <person name="Larue G.E."/>
            <person name="Fisher S."/>
            <person name="Freeman R.M."/>
            <person name="Gunawardena J."/>
            <person name="Chu W."/>
            <person name="Stover N.A."/>
            <person name="Gregory B.D."/>
            <person name="Nowacki M."/>
            <person name="Derisi J."/>
            <person name="Roy S.W."/>
            <person name="Marshall W.F."/>
            <person name="Sood P."/>
        </authorList>
    </citation>
    <scope>NUCLEOTIDE SEQUENCE [LARGE SCALE GENOMIC DNA]</scope>
    <source>
        <strain evidence="4">WM001</strain>
    </source>
</reference>
<name>A0A1R2D3P1_9CILI</name>
<dbReference type="OrthoDB" id="7923847at2759"/>
<organism evidence="4 5">
    <name type="scientific">Stentor coeruleus</name>
    <dbReference type="NCBI Taxonomy" id="5963"/>
    <lineage>
        <taxon>Eukaryota</taxon>
        <taxon>Sar</taxon>
        <taxon>Alveolata</taxon>
        <taxon>Ciliophora</taxon>
        <taxon>Postciliodesmatophora</taxon>
        <taxon>Heterotrichea</taxon>
        <taxon>Heterotrichida</taxon>
        <taxon>Stentoridae</taxon>
        <taxon>Stentor</taxon>
    </lineage>
</organism>
<gene>
    <name evidence="4" type="ORF">SteCoe_585</name>
</gene>
<dbReference type="PANTHER" id="PTHR24412:SF489">
    <property type="entry name" value="RING FINGER DOMAIN AND KELCH REPEAT-CONTAINING PROTEIN DDB_G0271372"/>
    <property type="match status" value="1"/>
</dbReference>
<evidence type="ECO:0000256" key="1">
    <source>
        <dbReference type="ARBA" id="ARBA00022441"/>
    </source>
</evidence>
<dbReference type="Pfam" id="PF01344">
    <property type="entry name" value="Kelch_1"/>
    <property type="match status" value="1"/>
</dbReference>
<evidence type="ECO:0000256" key="2">
    <source>
        <dbReference type="ARBA" id="ARBA00022737"/>
    </source>
</evidence>
<keyword evidence="1" id="KW-0880">Kelch repeat</keyword>
<dbReference type="EMBL" id="MPUH01000006">
    <property type="protein sequence ID" value="OMJ95863.1"/>
    <property type="molecule type" value="Genomic_DNA"/>
</dbReference>
<evidence type="ECO:0000313" key="5">
    <source>
        <dbReference type="Proteomes" id="UP000187209"/>
    </source>
</evidence>
<sequence>MYYKPKVNSNSLLTCRLTDKALKEIPILGALNFQTASVFRKIDQVRYICIGGLDNGERFLLLNLLTKTYEQLISPPMPLSYGNAIYNEGILYVLGSLIIESSGQEKPAPPLSYNLTNRQWSELSSMPLNLTLFGSYLQGNDIYALGGYLNYPENPSHFKSMLIFNTNEASWRRSYIETPIFQGLPACCVIDSDQIIIIGGHDPCDNIGDVESRSTYIYNNSTFESCTSLPVTGQLRFIESPVYHNGQVFIYSEDDILFIYNLSKKEWSYLDCELSIQNSNNVEPDMYQTLRTYLYRYIPADCEIVEYNLTFSTQRTTQPSSFKYTFEYTGMCLLEDGKLMFAGGVSEDSGPTNRTWTFNPKVGSSNNTADLPHKQFGLRMVVVNSLVYAIAGNSMANDKYANWCQKYLPGHDIWSPLPSMEYSVFLPGVSVLGNKLYAFAGKGEQDMYFLVQALNLYEEKWEVMEFEYPCSVYGLCSANVGQKILCFGGKDPQNCDVPDCYLFDGEDFHNQDNLPDDIDEDSTMFCDPAVVSMGTVYAVCTAGIVFSYSNNKWAIIRRDNK</sequence>
<evidence type="ECO:0000256" key="3">
    <source>
        <dbReference type="SAM" id="Phobius"/>
    </source>
</evidence>
<dbReference type="InterPro" id="IPR006652">
    <property type="entry name" value="Kelch_1"/>
</dbReference>
<dbReference type="InterPro" id="IPR015915">
    <property type="entry name" value="Kelch-typ_b-propeller"/>
</dbReference>
<feature type="transmembrane region" description="Helical" evidence="3">
    <location>
        <begin position="529"/>
        <end position="548"/>
    </location>
</feature>
<keyword evidence="3" id="KW-0812">Transmembrane</keyword>
<proteinExistence type="predicted"/>
<comment type="caution">
    <text evidence="4">The sequence shown here is derived from an EMBL/GenBank/DDBJ whole genome shotgun (WGS) entry which is preliminary data.</text>
</comment>
<dbReference type="Gene3D" id="2.120.10.80">
    <property type="entry name" value="Kelch-type beta propeller"/>
    <property type="match status" value="2"/>
</dbReference>
<keyword evidence="5" id="KW-1185">Reference proteome</keyword>
<dbReference type="AlphaFoldDB" id="A0A1R2D3P1"/>
<protein>
    <submittedName>
        <fullName evidence="4">Uncharacterized protein</fullName>
    </submittedName>
</protein>
<dbReference type="PANTHER" id="PTHR24412">
    <property type="entry name" value="KELCH PROTEIN"/>
    <property type="match status" value="1"/>
</dbReference>